<dbReference type="Proteomes" id="UP001501000">
    <property type="component" value="Unassembled WGS sequence"/>
</dbReference>
<gene>
    <name evidence="4" type="ORF">GCM10022244_01210</name>
</gene>
<dbReference type="PROSITE" id="PS50983">
    <property type="entry name" value="FE_B12_PBP"/>
    <property type="match status" value="1"/>
</dbReference>
<dbReference type="PANTHER" id="PTHR30535:SF7">
    <property type="entry name" value="IRON(III) DICITRATE-BINDING PROTEIN"/>
    <property type="match status" value="1"/>
</dbReference>
<evidence type="ECO:0000259" key="3">
    <source>
        <dbReference type="PROSITE" id="PS50983"/>
    </source>
</evidence>
<evidence type="ECO:0000256" key="2">
    <source>
        <dbReference type="SAM" id="SignalP"/>
    </source>
</evidence>
<keyword evidence="5" id="KW-1185">Reference proteome</keyword>
<dbReference type="RefSeq" id="WP_345277575.1">
    <property type="nucleotide sequence ID" value="NZ_BAABAJ010000001.1"/>
</dbReference>
<evidence type="ECO:0000313" key="4">
    <source>
        <dbReference type="EMBL" id="GAA3895149.1"/>
    </source>
</evidence>
<dbReference type="InterPro" id="IPR002491">
    <property type="entry name" value="ABC_transptr_periplasmic_BD"/>
</dbReference>
<reference evidence="5" key="1">
    <citation type="journal article" date="2019" name="Int. J. Syst. Evol. Microbiol.">
        <title>The Global Catalogue of Microorganisms (GCM) 10K type strain sequencing project: providing services to taxonomists for standard genome sequencing and annotation.</title>
        <authorList>
            <consortium name="The Broad Institute Genomics Platform"/>
            <consortium name="The Broad Institute Genome Sequencing Center for Infectious Disease"/>
            <person name="Wu L."/>
            <person name="Ma J."/>
        </authorList>
    </citation>
    <scope>NUCLEOTIDE SEQUENCE [LARGE SCALE GENOMIC DNA]</scope>
    <source>
        <strain evidence="5">JCM 16956</strain>
    </source>
</reference>
<evidence type="ECO:0000256" key="1">
    <source>
        <dbReference type="ARBA" id="ARBA00008814"/>
    </source>
</evidence>
<comment type="caution">
    <text evidence="4">The sequence shown here is derived from an EMBL/GenBank/DDBJ whole genome shotgun (WGS) entry which is preliminary data.</text>
</comment>
<dbReference type="PANTHER" id="PTHR30535">
    <property type="entry name" value="VITAMIN B12-BINDING PROTEIN"/>
    <property type="match status" value="1"/>
</dbReference>
<feature type="signal peptide" evidence="2">
    <location>
        <begin position="1"/>
        <end position="20"/>
    </location>
</feature>
<dbReference type="PROSITE" id="PS51257">
    <property type="entry name" value="PROKAR_LIPOPROTEIN"/>
    <property type="match status" value="1"/>
</dbReference>
<dbReference type="Gene3D" id="3.40.50.1980">
    <property type="entry name" value="Nitrogenase molybdenum iron protein domain"/>
    <property type="match status" value="2"/>
</dbReference>
<feature type="domain" description="Fe/B12 periplasmic-binding" evidence="3">
    <location>
        <begin position="59"/>
        <end position="345"/>
    </location>
</feature>
<accession>A0ABP7L557</accession>
<name>A0ABP7L557_9ACTN</name>
<dbReference type="Pfam" id="PF01497">
    <property type="entry name" value="Peripla_BP_2"/>
    <property type="match status" value="1"/>
</dbReference>
<evidence type="ECO:0000313" key="5">
    <source>
        <dbReference type="Proteomes" id="UP001501000"/>
    </source>
</evidence>
<dbReference type="InterPro" id="IPR050902">
    <property type="entry name" value="ABC_Transporter_SBP"/>
</dbReference>
<keyword evidence="2" id="KW-0732">Signal</keyword>
<sequence>MPLARPARTAALVLAGALLAAGCGGGGPAPAPAKGAASGYPVTLDNCGRSLTVARAPRRAAALDQGSAEILLSLGLADRMVGTATWTDPVLKGLEKENAKVPRLADRYPSFEKVLDTEPDLVTASFLHTVGTGGVAPRERFEKLGVPAYVSPSDCAGKDNSGDGDGVRTRPLTMDAVYGEVRDLARIFGVPERGEKLVAQLRARVAKATAGDDFSDASVLYWFSDAEAPYMAGCCGAPGIVSETLGVKNVFDDTREEWPQINWETVADRDPDVLVIADLTRRAQSAESAAKKIEFLESHPATRNMTAVKHKRYVLLSGQAMNPTIRTVEGVEKVAAALRTYGLAR</sequence>
<protein>
    <submittedName>
        <fullName evidence="4">ABC transporter substrate-binding protein</fullName>
    </submittedName>
</protein>
<organism evidence="4 5">
    <name type="scientific">Streptomyces gulbargensis</name>
    <dbReference type="NCBI Taxonomy" id="364901"/>
    <lineage>
        <taxon>Bacteria</taxon>
        <taxon>Bacillati</taxon>
        <taxon>Actinomycetota</taxon>
        <taxon>Actinomycetes</taxon>
        <taxon>Kitasatosporales</taxon>
        <taxon>Streptomycetaceae</taxon>
        <taxon>Streptomyces</taxon>
    </lineage>
</organism>
<proteinExistence type="inferred from homology"/>
<feature type="chain" id="PRO_5047043616" evidence="2">
    <location>
        <begin position="21"/>
        <end position="345"/>
    </location>
</feature>
<dbReference type="SUPFAM" id="SSF53807">
    <property type="entry name" value="Helical backbone' metal receptor"/>
    <property type="match status" value="1"/>
</dbReference>
<comment type="similarity">
    <text evidence="1">Belongs to the bacterial solute-binding protein 8 family.</text>
</comment>
<dbReference type="EMBL" id="BAABAJ010000001">
    <property type="protein sequence ID" value="GAA3895149.1"/>
    <property type="molecule type" value="Genomic_DNA"/>
</dbReference>